<evidence type="ECO:0000313" key="5">
    <source>
        <dbReference type="Proteomes" id="UP001163846"/>
    </source>
</evidence>
<dbReference type="PRINTS" id="PR00081">
    <property type="entry name" value="GDHRDH"/>
</dbReference>
<dbReference type="PANTHER" id="PTHR43008:SF4">
    <property type="entry name" value="CHAIN DEHYDROGENASE, PUTATIVE (AFU_ORTHOLOGUE AFUA_4G08710)-RELATED"/>
    <property type="match status" value="1"/>
</dbReference>
<dbReference type="EMBL" id="MU806316">
    <property type="protein sequence ID" value="KAJ3836485.1"/>
    <property type="molecule type" value="Genomic_DNA"/>
</dbReference>
<proteinExistence type="inferred from homology"/>
<evidence type="ECO:0000259" key="3">
    <source>
        <dbReference type="SMART" id="SM00822"/>
    </source>
</evidence>
<dbReference type="CDD" id="cd05233">
    <property type="entry name" value="SDR_c"/>
    <property type="match status" value="1"/>
</dbReference>
<dbReference type="SMART" id="SM00822">
    <property type="entry name" value="PKS_KR"/>
    <property type="match status" value="1"/>
</dbReference>
<evidence type="ECO:0000256" key="1">
    <source>
        <dbReference type="ARBA" id="ARBA00006484"/>
    </source>
</evidence>
<organism evidence="4 5">
    <name type="scientific">Lentinula raphanica</name>
    <dbReference type="NCBI Taxonomy" id="153919"/>
    <lineage>
        <taxon>Eukaryota</taxon>
        <taxon>Fungi</taxon>
        <taxon>Dikarya</taxon>
        <taxon>Basidiomycota</taxon>
        <taxon>Agaricomycotina</taxon>
        <taxon>Agaricomycetes</taxon>
        <taxon>Agaricomycetidae</taxon>
        <taxon>Agaricales</taxon>
        <taxon>Marasmiineae</taxon>
        <taxon>Omphalotaceae</taxon>
        <taxon>Lentinula</taxon>
    </lineage>
</organism>
<sequence>MTRQTNLPVTARHDVYPAISPEPYFSNTSRVFHGKVVLVVGASKGIGLAISSFYARSGAKLAIVSRTQEALDAAKSHIVDEATRETKSAKPEVFTLSADVTESKAMKEVVQKVVEKYGRLDIVIANAGTSSPWDKPFVESDPDEDWWKTLEVNLRGTYNVAHYSLLHLEKTRGYFVAVSSLAAQANKSFASSYAVSKTAVNRFIEYACIEHPTVKSFALHPGSIQTEMALSALSKSDWESMTVDTLQLPAATVLRLTDGSGRFDWLSGKFVSANWDLEEVEQKWKAKIINDGLLVTRFIVE</sequence>
<dbReference type="PANTHER" id="PTHR43008">
    <property type="entry name" value="BENZIL REDUCTASE"/>
    <property type="match status" value="1"/>
</dbReference>
<feature type="domain" description="Ketoreductase" evidence="3">
    <location>
        <begin position="35"/>
        <end position="223"/>
    </location>
</feature>
<reference evidence="4" key="1">
    <citation type="submission" date="2022-08" db="EMBL/GenBank/DDBJ databases">
        <authorList>
            <consortium name="DOE Joint Genome Institute"/>
            <person name="Min B."/>
            <person name="Riley R."/>
            <person name="Sierra-Patev S."/>
            <person name="Naranjo-Ortiz M."/>
            <person name="Looney B."/>
            <person name="Konkel Z."/>
            <person name="Slot J.C."/>
            <person name="Sakamoto Y."/>
            <person name="Steenwyk J.L."/>
            <person name="Rokas A."/>
            <person name="Carro J."/>
            <person name="Camarero S."/>
            <person name="Ferreira P."/>
            <person name="Molpeceres G."/>
            <person name="Ruiz-Duenas F.J."/>
            <person name="Serrano A."/>
            <person name="Henrissat B."/>
            <person name="Drula E."/>
            <person name="Hughes K.W."/>
            <person name="Mata J.L."/>
            <person name="Ishikawa N.K."/>
            <person name="Vargas-Isla R."/>
            <person name="Ushijima S."/>
            <person name="Smith C.A."/>
            <person name="Ahrendt S."/>
            <person name="Andreopoulos W."/>
            <person name="He G."/>
            <person name="Labutti K."/>
            <person name="Lipzen A."/>
            <person name="Ng V."/>
            <person name="Sandor L."/>
            <person name="Barry K."/>
            <person name="Martinez A.T."/>
            <person name="Xiao Y."/>
            <person name="Gibbons J.G."/>
            <person name="Terashima K."/>
            <person name="Hibbett D.S."/>
            <person name="Grigoriev I.V."/>
        </authorList>
    </citation>
    <scope>NUCLEOTIDE SEQUENCE</scope>
    <source>
        <strain evidence="4">TFB9207</strain>
    </source>
</reference>
<dbReference type="AlphaFoldDB" id="A0AA38P5F3"/>
<dbReference type="Gene3D" id="3.40.50.720">
    <property type="entry name" value="NAD(P)-binding Rossmann-like Domain"/>
    <property type="match status" value="1"/>
</dbReference>
<accession>A0AA38P5F3</accession>
<dbReference type="Pfam" id="PF00106">
    <property type="entry name" value="adh_short"/>
    <property type="match status" value="1"/>
</dbReference>
<protein>
    <submittedName>
        <fullName evidence="4">NAD-P-binding protein</fullName>
    </submittedName>
</protein>
<comment type="similarity">
    <text evidence="1">Belongs to the short-chain dehydrogenases/reductases (SDR) family.</text>
</comment>
<dbReference type="GO" id="GO:0050664">
    <property type="term" value="F:oxidoreductase activity, acting on NAD(P)H, oxygen as acceptor"/>
    <property type="evidence" value="ECO:0007669"/>
    <property type="project" value="TreeGrafter"/>
</dbReference>
<keyword evidence="5" id="KW-1185">Reference proteome</keyword>
<comment type="caution">
    <text evidence="4">The sequence shown here is derived from an EMBL/GenBank/DDBJ whole genome shotgun (WGS) entry which is preliminary data.</text>
</comment>
<evidence type="ECO:0000256" key="2">
    <source>
        <dbReference type="ARBA" id="ARBA00023002"/>
    </source>
</evidence>
<dbReference type="Proteomes" id="UP001163846">
    <property type="component" value="Unassembled WGS sequence"/>
</dbReference>
<dbReference type="InterPro" id="IPR057326">
    <property type="entry name" value="KR_dom"/>
</dbReference>
<dbReference type="InterPro" id="IPR036291">
    <property type="entry name" value="NAD(P)-bd_dom_sf"/>
</dbReference>
<dbReference type="InterPro" id="IPR002347">
    <property type="entry name" value="SDR_fam"/>
</dbReference>
<evidence type="ECO:0000313" key="4">
    <source>
        <dbReference type="EMBL" id="KAJ3836485.1"/>
    </source>
</evidence>
<dbReference type="GO" id="GO:0016616">
    <property type="term" value="F:oxidoreductase activity, acting on the CH-OH group of donors, NAD or NADP as acceptor"/>
    <property type="evidence" value="ECO:0007669"/>
    <property type="project" value="UniProtKB-ARBA"/>
</dbReference>
<name>A0AA38P5F3_9AGAR</name>
<dbReference type="SUPFAM" id="SSF51735">
    <property type="entry name" value="NAD(P)-binding Rossmann-fold domains"/>
    <property type="match status" value="1"/>
</dbReference>
<gene>
    <name evidence="4" type="ORF">F5878DRAFT_257931</name>
</gene>
<keyword evidence="2" id="KW-0560">Oxidoreductase</keyword>